<reference evidence="1 2" key="1">
    <citation type="submission" date="2019-06" db="EMBL/GenBank/DDBJ databases">
        <title>Draft genome sequence of Miniimonas arenae KCTC 19750T isolated from sea sand.</title>
        <authorList>
            <person name="Park S.-J."/>
        </authorList>
    </citation>
    <scope>NUCLEOTIDE SEQUENCE [LARGE SCALE GENOMIC DNA]</scope>
    <source>
        <strain evidence="1 2">KCTC 19750</strain>
    </source>
</reference>
<dbReference type="Pfam" id="PF13671">
    <property type="entry name" value="AAA_33"/>
    <property type="match status" value="1"/>
</dbReference>
<evidence type="ECO:0000313" key="2">
    <source>
        <dbReference type="Proteomes" id="UP000313849"/>
    </source>
</evidence>
<protein>
    <submittedName>
        <fullName evidence="1">ATP-binding protein</fullName>
    </submittedName>
</protein>
<proteinExistence type="predicted"/>
<dbReference type="GO" id="GO:0005524">
    <property type="term" value="F:ATP binding"/>
    <property type="evidence" value="ECO:0007669"/>
    <property type="project" value="UniProtKB-KW"/>
</dbReference>
<name>A0A5C5B9E8_9MICO</name>
<dbReference type="EMBL" id="VENP01000044">
    <property type="protein sequence ID" value="TNU73470.1"/>
    <property type="molecule type" value="Genomic_DNA"/>
</dbReference>
<keyword evidence="1" id="KW-0547">Nucleotide-binding</keyword>
<keyword evidence="1" id="KW-0067">ATP-binding</keyword>
<dbReference type="AlphaFoldDB" id="A0A5C5B9E8"/>
<gene>
    <name evidence="1" type="ORF">FH969_11115</name>
</gene>
<dbReference type="InterPro" id="IPR027417">
    <property type="entry name" value="P-loop_NTPase"/>
</dbReference>
<dbReference type="SUPFAM" id="SSF52540">
    <property type="entry name" value="P-loop containing nucleoside triphosphate hydrolases"/>
    <property type="match status" value="1"/>
</dbReference>
<dbReference type="Proteomes" id="UP000313849">
    <property type="component" value="Unassembled WGS sequence"/>
</dbReference>
<organism evidence="1 2">
    <name type="scientific">Miniimonas arenae</name>
    <dbReference type="NCBI Taxonomy" id="676201"/>
    <lineage>
        <taxon>Bacteria</taxon>
        <taxon>Bacillati</taxon>
        <taxon>Actinomycetota</taxon>
        <taxon>Actinomycetes</taxon>
        <taxon>Micrococcales</taxon>
        <taxon>Beutenbergiaceae</taxon>
        <taxon>Miniimonas</taxon>
    </lineage>
</organism>
<comment type="caution">
    <text evidence="1">The sequence shown here is derived from an EMBL/GenBank/DDBJ whole genome shotgun (WGS) entry which is preliminary data.</text>
</comment>
<dbReference type="Gene3D" id="3.40.50.300">
    <property type="entry name" value="P-loop containing nucleotide triphosphate hydrolases"/>
    <property type="match status" value="1"/>
</dbReference>
<dbReference type="OrthoDB" id="2639622at2"/>
<evidence type="ECO:0000313" key="1">
    <source>
        <dbReference type="EMBL" id="TNU73470.1"/>
    </source>
</evidence>
<sequence length="175" mass="19186">MAELILVVGHVGAGKTTRAIELASAIGAVRLTPDEWMMALFGESDPDGKRDVLEGRLVWTAAQILRSGTSVILDFGLWGRDERAALAWLAGTVGATARTEYLSVDRTTQSARVAARWQESPHSTWAVTDAQLEEWRHLLQEPDARELAGTYRAEPPDPGGWAPWIARRWPTALGT</sequence>
<dbReference type="RefSeq" id="WP_139987280.1">
    <property type="nucleotide sequence ID" value="NZ_VENP01000044.1"/>
</dbReference>
<accession>A0A5C5B9E8</accession>
<keyword evidence="2" id="KW-1185">Reference proteome</keyword>